<keyword evidence="1" id="KW-0812">Transmembrane</keyword>
<accession>A0A8S2FSS1</accession>
<reference evidence="2" key="1">
    <citation type="submission" date="2021-02" db="EMBL/GenBank/DDBJ databases">
        <authorList>
            <person name="Nowell W R."/>
        </authorList>
    </citation>
    <scope>NUCLEOTIDE SEQUENCE</scope>
</reference>
<keyword evidence="1" id="KW-1133">Transmembrane helix</keyword>
<dbReference type="EMBL" id="CAJOBA010060693">
    <property type="protein sequence ID" value="CAF4325724.1"/>
    <property type="molecule type" value="Genomic_DNA"/>
</dbReference>
<dbReference type="AlphaFoldDB" id="A0A8S2FSS1"/>
<gene>
    <name evidence="2" type="ORF">OVA965_LOCUS38610</name>
    <name evidence="3" type="ORF">TMI583_LOCUS39809</name>
</gene>
<dbReference type="Proteomes" id="UP000677228">
    <property type="component" value="Unassembled WGS sequence"/>
</dbReference>
<keyword evidence="1" id="KW-0472">Membrane</keyword>
<name>A0A8S2FSS1_9BILA</name>
<protein>
    <submittedName>
        <fullName evidence="2">Uncharacterized protein</fullName>
    </submittedName>
</protein>
<evidence type="ECO:0000313" key="4">
    <source>
        <dbReference type="Proteomes" id="UP000677228"/>
    </source>
</evidence>
<proteinExistence type="predicted"/>
<organism evidence="2 4">
    <name type="scientific">Didymodactylos carnosus</name>
    <dbReference type="NCBI Taxonomy" id="1234261"/>
    <lineage>
        <taxon>Eukaryota</taxon>
        <taxon>Metazoa</taxon>
        <taxon>Spiralia</taxon>
        <taxon>Gnathifera</taxon>
        <taxon>Rotifera</taxon>
        <taxon>Eurotatoria</taxon>
        <taxon>Bdelloidea</taxon>
        <taxon>Philodinida</taxon>
        <taxon>Philodinidae</taxon>
        <taxon>Didymodactylos</taxon>
    </lineage>
</organism>
<sequence>MTRLHLLAGLLITFNAPDGFLSKFGILYLIWAPRVSWGKEDETRECVRIGAEYLVNCLMNKLLFFIISVLYICIVPFTFCLPYDVETKFQYALKSIGRDWLDYDQCDRRCKWVYGNSLTITGTRLHIHECECYNKLQLIGIIKRDNDYDPPVMPKTACCGADGINYPTQEAACTNGTYALHGGYCGACSSHEDINIFNITRNNMTSISTKCAVKYVLFGKNSATK</sequence>
<evidence type="ECO:0000256" key="1">
    <source>
        <dbReference type="SAM" id="Phobius"/>
    </source>
</evidence>
<evidence type="ECO:0000313" key="3">
    <source>
        <dbReference type="EMBL" id="CAF4325724.1"/>
    </source>
</evidence>
<feature type="non-terminal residue" evidence="2">
    <location>
        <position position="1"/>
    </location>
</feature>
<dbReference type="EMBL" id="CAJNOK010038393">
    <property type="protein sequence ID" value="CAF1537877.1"/>
    <property type="molecule type" value="Genomic_DNA"/>
</dbReference>
<feature type="transmembrane region" description="Helical" evidence="1">
    <location>
        <begin position="62"/>
        <end position="85"/>
    </location>
</feature>
<dbReference type="Proteomes" id="UP000682733">
    <property type="component" value="Unassembled WGS sequence"/>
</dbReference>
<comment type="caution">
    <text evidence="2">The sequence shown here is derived from an EMBL/GenBank/DDBJ whole genome shotgun (WGS) entry which is preliminary data.</text>
</comment>
<evidence type="ECO:0000313" key="2">
    <source>
        <dbReference type="EMBL" id="CAF1537877.1"/>
    </source>
</evidence>